<dbReference type="InterPro" id="IPR000253">
    <property type="entry name" value="FHA_dom"/>
</dbReference>
<dbReference type="EMBL" id="CP079194">
    <property type="protein sequence ID" value="QXT38916.1"/>
    <property type="molecule type" value="Genomic_DNA"/>
</dbReference>
<protein>
    <submittedName>
        <fullName evidence="2">FHA domain-containing protein</fullName>
    </submittedName>
</protein>
<organism evidence="2 3">
    <name type="scientific">Gymnodinialimonas ceratoperidinii</name>
    <dbReference type="NCBI Taxonomy" id="2856823"/>
    <lineage>
        <taxon>Bacteria</taxon>
        <taxon>Pseudomonadati</taxon>
        <taxon>Pseudomonadota</taxon>
        <taxon>Alphaproteobacteria</taxon>
        <taxon>Rhodobacterales</taxon>
        <taxon>Paracoccaceae</taxon>
        <taxon>Gymnodinialimonas</taxon>
    </lineage>
</organism>
<accession>A0A8F6YAE7</accession>
<dbReference type="SMART" id="SM00240">
    <property type="entry name" value="FHA"/>
    <property type="match status" value="1"/>
</dbReference>
<evidence type="ECO:0000313" key="3">
    <source>
        <dbReference type="Proteomes" id="UP000825009"/>
    </source>
</evidence>
<dbReference type="RefSeq" id="WP_219001111.1">
    <property type="nucleotide sequence ID" value="NZ_CP079194.1"/>
</dbReference>
<reference evidence="2 3" key="1">
    <citation type="submission" date="2021-07" db="EMBL/GenBank/DDBJ databases">
        <title>A novel Jannaschia species isolated from marine dinoflagellate Ceratoperidinium margalefii.</title>
        <authorList>
            <person name="Jiang Y."/>
            <person name="Li Z."/>
        </authorList>
    </citation>
    <scope>NUCLEOTIDE SEQUENCE [LARGE SCALE GENOMIC DNA]</scope>
    <source>
        <strain evidence="2 3">J12C1-MA-4</strain>
    </source>
</reference>
<proteinExistence type="predicted"/>
<dbReference type="Pfam" id="PF00498">
    <property type="entry name" value="FHA"/>
    <property type="match status" value="1"/>
</dbReference>
<sequence>MIEYPVRFRVRQIGIDGNTIGPSRILLCEEPGSFLIGKTEAADVPLSGDAVSRRHLSLVLETERVAVRDEGSTNGTFVNGTRIDEVTLSVGDQVSLPGWLLELLGPAESKARVADVGGVAVDASLVSRLVITDDDAPPVSRRRFPDAEFGARDSVDVVALRASGNPVEEARFCAVGGGLGSFAWVDHLRCYGVSATDITVIGTEKTCYQTYKRYCKNSQIPDHERLRSNSQSRPDNMWGFPGYALREAARGTGFAGLLQVLAEPTLAQSYTPRAGDVFDSLDAEAARIGWAEMLVKAQVLGLRKTTDGRYAVAYKLWGGEAIGAARNRYLVADVVHLATGYPATRFVDDFQTFISNHPEARAQVANAYEPHDQMYLEAEKRDGPVQVVVRGRGIVASRIIQRLHEARAKNPALRIVHSMRGALGPRDGAQFGQARRMVRNDVQIQPFNWPKSCWGGDLRALYEAADTPTRGALLAQLGGTTTAERRDWMEIVERGSEEGWYRPVFGAIERLSPLPPDGAQPAGVRVEIATPEGNVAQINADYLIDCTGLIADISRAPLLADLLETYDLPRNHAYSAEGEGPLQATGLACSDDFEIERLRNDAGRVYAAGTITSGGPYLAVDSFLGLQYAALRAVDHLAVERHHKVRPLGPLRSTLGWTKWMIGARP</sequence>
<dbReference type="PROSITE" id="PS50006">
    <property type="entry name" value="FHA_DOMAIN"/>
    <property type="match status" value="1"/>
</dbReference>
<feature type="domain" description="FHA" evidence="1">
    <location>
        <begin position="34"/>
        <end position="83"/>
    </location>
</feature>
<gene>
    <name evidence="2" type="ORF">KYE46_13365</name>
</gene>
<evidence type="ECO:0000259" key="1">
    <source>
        <dbReference type="PROSITE" id="PS50006"/>
    </source>
</evidence>
<name>A0A8F6YAE7_9RHOB</name>
<keyword evidence="3" id="KW-1185">Reference proteome</keyword>
<dbReference type="Proteomes" id="UP000825009">
    <property type="component" value="Chromosome"/>
</dbReference>
<dbReference type="AlphaFoldDB" id="A0A8F6YAE7"/>
<dbReference type="KEGG" id="gce:KYE46_13365"/>
<dbReference type="CDD" id="cd00060">
    <property type="entry name" value="FHA"/>
    <property type="match status" value="1"/>
</dbReference>
<evidence type="ECO:0000313" key="2">
    <source>
        <dbReference type="EMBL" id="QXT38916.1"/>
    </source>
</evidence>